<dbReference type="Gene3D" id="3.30.70.1740">
    <property type="entry name" value="Bypass-of-forespore C, C-terminal domain"/>
    <property type="match status" value="1"/>
</dbReference>
<dbReference type="Gene3D" id="3.10.20.420">
    <property type="entry name" value="Bypass-of-forespore C, N-terminal domain"/>
    <property type="match status" value="1"/>
</dbReference>
<gene>
    <name evidence="3" type="ORF">SAMN04487944_10973</name>
</gene>
<evidence type="ECO:0000259" key="2">
    <source>
        <dbReference type="Pfam" id="PF08977"/>
    </source>
</evidence>
<dbReference type="Pfam" id="PF08977">
    <property type="entry name" value="BOFC_N"/>
    <property type="match status" value="1"/>
</dbReference>
<dbReference type="OrthoDB" id="2678751at2"/>
<dbReference type="Pfam" id="PF08955">
    <property type="entry name" value="BofC_C"/>
    <property type="match status" value="1"/>
</dbReference>
<dbReference type="EMBL" id="FOGL01000009">
    <property type="protein sequence ID" value="SER74212.1"/>
    <property type="molecule type" value="Genomic_DNA"/>
</dbReference>
<dbReference type="Proteomes" id="UP000199687">
    <property type="component" value="Unassembled WGS sequence"/>
</dbReference>
<organism evidence="3 4">
    <name type="scientific">Gracilibacillus ureilyticus</name>
    <dbReference type="NCBI Taxonomy" id="531814"/>
    <lineage>
        <taxon>Bacteria</taxon>
        <taxon>Bacillati</taxon>
        <taxon>Bacillota</taxon>
        <taxon>Bacilli</taxon>
        <taxon>Bacillales</taxon>
        <taxon>Bacillaceae</taxon>
        <taxon>Gracilibacillus</taxon>
    </lineage>
</organism>
<dbReference type="InterPro" id="IPR038117">
    <property type="entry name" value="BofC_C_sf"/>
</dbReference>
<dbReference type="InterPro" id="IPR015071">
    <property type="entry name" value="BOFC_N"/>
</dbReference>
<feature type="domain" description="Bypass-of-forespore C N-terminal" evidence="2">
    <location>
        <begin position="47"/>
        <end position="97"/>
    </location>
</feature>
<keyword evidence="4" id="KW-1185">Reference proteome</keyword>
<dbReference type="PROSITE" id="PS51257">
    <property type="entry name" value="PROKAR_LIPOPROTEIN"/>
    <property type="match status" value="1"/>
</dbReference>
<protein>
    <submittedName>
        <fullName evidence="3">Forespore regulator of the sigma-K checkpoint</fullName>
    </submittedName>
</protein>
<feature type="domain" description="Bypass of forespore C C-terminal" evidence="1">
    <location>
        <begin position="99"/>
        <end position="170"/>
    </location>
</feature>
<proteinExistence type="predicted"/>
<evidence type="ECO:0000313" key="4">
    <source>
        <dbReference type="Proteomes" id="UP000199687"/>
    </source>
</evidence>
<dbReference type="STRING" id="531814.SAMN04487944_10973"/>
<evidence type="ECO:0000313" key="3">
    <source>
        <dbReference type="EMBL" id="SER74212.1"/>
    </source>
</evidence>
<dbReference type="InterPro" id="IPR015050">
    <property type="entry name" value="BofC_C"/>
</dbReference>
<sequence length="180" mass="20953">MHKIWLLLNGLVLVTGCIYLLNVNQQPADTKIEAEAADVMSREPLAIEVMLEKHYIDGQTEVEQRTETITSMEDFWSYYEDWNLVEQKQGFMRFRKDMNDISPYVKTYGYFGLKDGVLTIFEGIPVNEAVIHSFFHIDTDELESNLLEDLQNGIKIETKADYERVLETYRSYHHSEAVSS</sequence>
<dbReference type="RefSeq" id="WP_089740750.1">
    <property type="nucleotide sequence ID" value="NZ_FOGL01000009.1"/>
</dbReference>
<reference evidence="3 4" key="1">
    <citation type="submission" date="2016-10" db="EMBL/GenBank/DDBJ databases">
        <authorList>
            <person name="de Groot N.N."/>
        </authorList>
    </citation>
    <scope>NUCLEOTIDE SEQUENCE [LARGE SCALE GENOMIC DNA]</scope>
    <source>
        <strain evidence="3 4">CGMCC 1.7727</strain>
    </source>
</reference>
<name>A0A1H9RN93_9BACI</name>
<accession>A0A1H9RN93</accession>
<dbReference type="AlphaFoldDB" id="A0A1H9RN93"/>
<dbReference type="InterPro" id="IPR038118">
    <property type="entry name" value="BOFC_N_sf"/>
</dbReference>
<evidence type="ECO:0000259" key="1">
    <source>
        <dbReference type="Pfam" id="PF08955"/>
    </source>
</evidence>